<feature type="region of interest" description="Disordered" evidence="2">
    <location>
        <begin position="27"/>
        <end position="53"/>
    </location>
</feature>
<comment type="caution">
    <text evidence="4">The sequence shown here is derived from an EMBL/GenBank/DDBJ whole genome shotgun (WGS) entry which is preliminary data.</text>
</comment>
<sequence>MARSASPTSTPPRSLLKKAQTRFHAFKNAFEPDNTSPCSKSIPRPEHPVASPEACSGIQLAETEKASSKNQPGFFKRVKNLGKPTWSGVETTLRTLEKSTEAFPPLSSIINELVACLDKIEEATVFRTAFKKFDEEFTETIENLKRLMAERQNAGDGNERFTRLLKYTRGQAESFETSGKNLRGKTFQGFELKKQRRQIEALFRQLQLEVSFILLENSGIQLRIGLLQQLLPAEYARYNSRHSTKLALEQRGCAQESHTKLQADLYKWAEDKNSPRICWVTGAEEATAYDLCERLAKEKRLGASFFCSAETPACNDCSRIVPTIAYQLARYSPEIQSHLCKVLEKDPDVRFLHVKEQWKSLILSMPQDSDSMSDTVVVIDALDECIDQNEVKLMVESLFDCVSLLPFKVLVTIRSNLPVIEGRFSPIPTECDLSNHYFLPPLSNRQTTEPKQLVGKNDTVSFASEPTTMPVDFLRSLRAAALDIKDRLEREKHFRKEIVERNDENIGPFSRDWCNQSFRFVDCLLNINSSPTIHEVQLSHQMFA</sequence>
<evidence type="ECO:0000313" key="4">
    <source>
        <dbReference type="EMBL" id="CAE6451161.1"/>
    </source>
</evidence>
<dbReference type="Proteomes" id="UP000663850">
    <property type="component" value="Unassembled WGS sequence"/>
</dbReference>
<accession>A0A8H3GFX9</accession>
<reference evidence="4" key="1">
    <citation type="submission" date="2021-01" db="EMBL/GenBank/DDBJ databases">
        <authorList>
            <person name="Kaushik A."/>
        </authorList>
    </citation>
    <scope>NUCLEOTIDE SEQUENCE</scope>
    <source>
        <strain evidence="4">Type strain: AG8-Rh-89/</strain>
    </source>
</reference>
<dbReference type="EMBL" id="CAJMWZ010002199">
    <property type="protein sequence ID" value="CAE6451161.1"/>
    <property type="molecule type" value="Genomic_DNA"/>
</dbReference>
<feature type="domain" description="Nephrocystin 3-like N-terminal" evidence="3">
    <location>
        <begin position="266"/>
        <end position="414"/>
    </location>
</feature>
<keyword evidence="1" id="KW-0677">Repeat</keyword>
<dbReference type="InterPro" id="IPR056884">
    <property type="entry name" value="NPHP3-like_N"/>
</dbReference>
<proteinExistence type="predicted"/>
<evidence type="ECO:0000313" key="5">
    <source>
        <dbReference type="Proteomes" id="UP000663850"/>
    </source>
</evidence>
<evidence type="ECO:0000259" key="3">
    <source>
        <dbReference type="Pfam" id="PF24883"/>
    </source>
</evidence>
<dbReference type="AlphaFoldDB" id="A0A8H3GFX9"/>
<organism evidence="4 5">
    <name type="scientific">Rhizoctonia solani</name>
    <dbReference type="NCBI Taxonomy" id="456999"/>
    <lineage>
        <taxon>Eukaryota</taxon>
        <taxon>Fungi</taxon>
        <taxon>Dikarya</taxon>
        <taxon>Basidiomycota</taxon>
        <taxon>Agaricomycotina</taxon>
        <taxon>Agaricomycetes</taxon>
        <taxon>Cantharellales</taxon>
        <taxon>Ceratobasidiaceae</taxon>
        <taxon>Rhizoctonia</taxon>
    </lineage>
</organism>
<dbReference type="Pfam" id="PF24883">
    <property type="entry name" value="NPHP3_N"/>
    <property type="match status" value="1"/>
</dbReference>
<evidence type="ECO:0000256" key="1">
    <source>
        <dbReference type="ARBA" id="ARBA00022737"/>
    </source>
</evidence>
<name>A0A8H3GFX9_9AGAM</name>
<evidence type="ECO:0000256" key="2">
    <source>
        <dbReference type="SAM" id="MobiDB-lite"/>
    </source>
</evidence>
<protein>
    <recommendedName>
        <fullName evidence="3">Nephrocystin 3-like N-terminal domain-containing protein</fullName>
    </recommendedName>
</protein>
<gene>
    <name evidence="4" type="ORF">RDB_LOCUS41649</name>
</gene>